<keyword evidence="2" id="KW-0472">Membrane</keyword>
<comment type="caution">
    <text evidence="3">The sequence shown here is derived from an EMBL/GenBank/DDBJ whole genome shotgun (WGS) entry which is preliminary data.</text>
</comment>
<dbReference type="Proteomes" id="UP000601435">
    <property type="component" value="Unassembled WGS sequence"/>
</dbReference>
<keyword evidence="4" id="KW-1185">Reference proteome</keyword>
<proteinExistence type="predicted"/>
<evidence type="ECO:0000256" key="2">
    <source>
        <dbReference type="SAM" id="Phobius"/>
    </source>
</evidence>
<accession>A0A812R7W3</accession>
<protein>
    <submittedName>
        <fullName evidence="3">Uncharacterized protein</fullName>
    </submittedName>
</protein>
<evidence type="ECO:0000313" key="3">
    <source>
        <dbReference type="EMBL" id="CAE7427035.1"/>
    </source>
</evidence>
<dbReference type="EMBL" id="CAJNJA010018609">
    <property type="protein sequence ID" value="CAE7427035.1"/>
    <property type="molecule type" value="Genomic_DNA"/>
</dbReference>
<dbReference type="AlphaFoldDB" id="A0A812R7W3"/>
<dbReference type="OrthoDB" id="423190at2759"/>
<feature type="transmembrane region" description="Helical" evidence="2">
    <location>
        <begin position="196"/>
        <end position="219"/>
    </location>
</feature>
<keyword evidence="2" id="KW-1133">Transmembrane helix</keyword>
<evidence type="ECO:0000256" key="1">
    <source>
        <dbReference type="SAM" id="MobiDB-lite"/>
    </source>
</evidence>
<reference evidence="3" key="1">
    <citation type="submission" date="2021-02" db="EMBL/GenBank/DDBJ databases">
        <authorList>
            <person name="Dougan E. K."/>
            <person name="Rhodes N."/>
            <person name="Thang M."/>
            <person name="Chan C."/>
        </authorList>
    </citation>
    <scope>NUCLEOTIDE SEQUENCE</scope>
</reference>
<feature type="region of interest" description="Disordered" evidence="1">
    <location>
        <begin position="276"/>
        <end position="300"/>
    </location>
</feature>
<name>A0A812R7W3_9DINO</name>
<evidence type="ECO:0000313" key="4">
    <source>
        <dbReference type="Proteomes" id="UP000601435"/>
    </source>
</evidence>
<organism evidence="3 4">
    <name type="scientific">Symbiodinium necroappetens</name>
    <dbReference type="NCBI Taxonomy" id="1628268"/>
    <lineage>
        <taxon>Eukaryota</taxon>
        <taxon>Sar</taxon>
        <taxon>Alveolata</taxon>
        <taxon>Dinophyceae</taxon>
        <taxon>Suessiales</taxon>
        <taxon>Symbiodiniaceae</taxon>
        <taxon>Symbiodinium</taxon>
    </lineage>
</organism>
<sequence>LINEFILESYRFSDLGIAGTGTKQTLASQLCNPTDAPYKIHRLDVDARLQDESFLEGSLRDEVLVPPSSVAGMVLEYIVVRNWQPLVTAGLGVVINSAMGNIDSTHRATMQVSFIVRTVCTIRNTDVHLGVRANFPFLLAKLPEVWRWNETYYRDKYEMQSMLYEAVLEGAAQEAEQRQLRLLEWDSLDVGGELMIWVYGVVICCGAAFVISLFMLMLIALKSGISSRSCCRCRHLPATEPAQLQGVCATSVFGQRLEDICVEVAAEDLKPKPHLTKSFSQNLSPKQAALPVGQRQHTSS</sequence>
<feature type="non-terminal residue" evidence="3">
    <location>
        <position position="1"/>
    </location>
</feature>
<keyword evidence="2" id="KW-0812">Transmembrane</keyword>
<gene>
    <name evidence="3" type="ORF">SNEC2469_LOCUS11717</name>
</gene>